<evidence type="ECO:0000256" key="1">
    <source>
        <dbReference type="SAM" id="MobiDB-lite"/>
    </source>
</evidence>
<feature type="region of interest" description="Disordered" evidence="1">
    <location>
        <begin position="1"/>
        <end position="59"/>
    </location>
</feature>
<feature type="compositionally biased region" description="Low complexity" evidence="1">
    <location>
        <begin position="33"/>
        <end position="47"/>
    </location>
</feature>
<evidence type="ECO:0000313" key="3">
    <source>
        <dbReference type="EMBL" id="CAE2227964.1"/>
    </source>
</evidence>
<dbReference type="AlphaFoldDB" id="A0A6T8A339"/>
<gene>
    <name evidence="3" type="ORF">CPOL0286_LOCUS10591</name>
</gene>
<protein>
    <recommendedName>
        <fullName evidence="2">PTM/DIR17-like Tudor domain-containing protein</fullName>
    </recommendedName>
</protein>
<name>A0A6T8A339_9EUKA</name>
<proteinExistence type="predicted"/>
<feature type="region of interest" description="Disordered" evidence="1">
    <location>
        <begin position="80"/>
        <end position="102"/>
    </location>
</feature>
<evidence type="ECO:0000259" key="2">
    <source>
        <dbReference type="Pfam" id="PF21743"/>
    </source>
</evidence>
<dbReference type="CDD" id="cd20401">
    <property type="entry name" value="Tudor_AtPTM-like"/>
    <property type="match status" value="1"/>
</dbReference>
<organism evidence="3">
    <name type="scientific">Prymnesium polylepis</name>
    <dbReference type="NCBI Taxonomy" id="72548"/>
    <lineage>
        <taxon>Eukaryota</taxon>
        <taxon>Haptista</taxon>
        <taxon>Haptophyta</taxon>
        <taxon>Prymnesiophyceae</taxon>
        <taxon>Prymnesiales</taxon>
        <taxon>Prymnesiaceae</taxon>
        <taxon>Prymnesium</taxon>
    </lineage>
</organism>
<sequence>MQRSTSVRQMEPMRMETPARAPMMTSRNRRWQAGAGTSGTAVATTGGQPKKKRKHVLSSGDFLQVGPITYGKGKEMINERDAEAEKKQEEKRQKALERKEDEAAKLRERKELAREGAQQLWKARGNYKVLSKKQMYAFLAEIGAWVVTDATTGTTRPVKATDALKEVLWSSYEKSLENAGGSWEQLVYVCYSPPADEMDGDRRALPLPEATVPIGALPAPKGPVNDPQSLKGKAVRKKFGRRWFNGTVQSYSRANGYRITYEDGDVEELWADDVIPLLV</sequence>
<dbReference type="EMBL" id="HBKO01023431">
    <property type="protein sequence ID" value="CAE2227964.1"/>
    <property type="molecule type" value="Transcribed_RNA"/>
</dbReference>
<dbReference type="Gene3D" id="2.30.30.140">
    <property type="match status" value="1"/>
</dbReference>
<accession>A0A6T8A339</accession>
<dbReference type="InterPro" id="IPR047365">
    <property type="entry name" value="Tudor_AtPTM-like"/>
</dbReference>
<dbReference type="PANTHER" id="PTHR37384:SF1">
    <property type="entry name" value="OS01G0835600 PROTEIN"/>
    <property type="match status" value="1"/>
</dbReference>
<dbReference type="PANTHER" id="PTHR37384">
    <property type="entry name" value="OS01G0835600 PROTEIN"/>
    <property type="match status" value="1"/>
</dbReference>
<feature type="domain" description="PTM/DIR17-like Tudor" evidence="2">
    <location>
        <begin position="232"/>
        <end position="273"/>
    </location>
</feature>
<reference evidence="3" key="1">
    <citation type="submission" date="2021-01" db="EMBL/GenBank/DDBJ databases">
        <authorList>
            <person name="Corre E."/>
            <person name="Pelletier E."/>
            <person name="Niang G."/>
            <person name="Scheremetjew M."/>
            <person name="Finn R."/>
            <person name="Kale V."/>
            <person name="Holt S."/>
            <person name="Cochrane G."/>
            <person name="Meng A."/>
            <person name="Brown T."/>
            <person name="Cohen L."/>
        </authorList>
    </citation>
    <scope>NUCLEOTIDE SEQUENCE</scope>
    <source>
        <strain evidence="3">UIO037</strain>
    </source>
</reference>
<dbReference type="Pfam" id="PF21743">
    <property type="entry name" value="PTM_DIR17_Tudor"/>
    <property type="match status" value="1"/>
</dbReference>